<dbReference type="Gene3D" id="1.10.565.10">
    <property type="entry name" value="Retinoid X Receptor"/>
    <property type="match status" value="1"/>
</dbReference>
<dbReference type="GO" id="GO:0008270">
    <property type="term" value="F:zinc ion binding"/>
    <property type="evidence" value="ECO:0007669"/>
    <property type="project" value="UniProtKB-KW"/>
</dbReference>
<dbReference type="PROSITE" id="PS51030">
    <property type="entry name" value="NUCLEAR_REC_DBD_2"/>
    <property type="match status" value="1"/>
</dbReference>
<evidence type="ECO:0000256" key="9">
    <source>
        <dbReference type="SAM" id="MobiDB-lite"/>
    </source>
</evidence>
<keyword evidence="6" id="KW-0804">Transcription</keyword>
<feature type="domain" description="NR LBD" evidence="11">
    <location>
        <begin position="189"/>
        <end position="458"/>
    </location>
</feature>
<name>A0A0N4UQ09_DRAME</name>
<evidence type="ECO:0000313" key="14">
    <source>
        <dbReference type="Proteomes" id="UP000274756"/>
    </source>
</evidence>
<keyword evidence="7" id="KW-0675">Receptor</keyword>
<dbReference type="InterPro" id="IPR001628">
    <property type="entry name" value="Znf_hrmn_rcpt"/>
</dbReference>
<dbReference type="InterPro" id="IPR050200">
    <property type="entry name" value="Nuclear_hormone_rcpt_NR3"/>
</dbReference>
<evidence type="ECO:0000313" key="12">
    <source>
        <dbReference type="EMBL" id="VDN53626.1"/>
    </source>
</evidence>
<organism evidence="13 15">
    <name type="scientific">Dracunculus medinensis</name>
    <name type="common">Guinea worm</name>
    <dbReference type="NCBI Taxonomy" id="318479"/>
    <lineage>
        <taxon>Eukaryota</taxon>
        <taxon>Metazoa</taxon>
        <taxon>Ecdysozoa</taxon>
        <taxon>Nematoda</taxon>
        <taxon>Chromadorea</taxon>
        <taxon>Rhabditida</taxon>
        <taxon>Spirurina</taxon>
        <taxon>Dracunculoidea</taxon>
        <taxon>Dracunculidae</taxon>
        <taxon>Dracunculus</taxon>
    </lineage>
</organism>
<evidence type="ECO:0000256" key="3">
    <source>
        <dbReference type="ARBA" id="ARBA00022833"/>
    </source>
</evidence>
<feature type="region of interest" description="Disordered" evidence="9">
    <location>
        <begin position="112"/>
        <end position="133"/>
    </location>
</feature>
<dbReference type="InterPro" id="IPR001723">
    <property type="entry name" value="Nuclear_hrmn_rcpt"/>
</dbReference>
<dbReference type="SMART" id="SM00399">
    <property type="entry name" value="ZnF_C4"/>
    <property type="match status" value="1"/>
</dbReference>
<dbReference type="Pfam" id="PF00105">
    <property type="entry name" value="zf-C4"/>
    <property type="match status" value="1"/>
</dbReference>
<evidence type="ECO:0000313" key="13">
    <source>
        <dbReference type="Proteomes" id="UP000038040"/>
    </source>
</evidence>
<dbReference type="PRINTS" id="PR00398">
    <property type="entry name" value="STRDHORMONER"/>
</dbReference>
<dbReference type="EMBL" id="UYYG01000154">
    <property type="protein sequence ID" value="VDN53626.1"/>
    <property type="molecule type" value="Genomic_DNA"/>
</dbReference>
<dbReference type="GO" id="GO:0003700">
    <property type="term" value="F:DNA-binding transcription factor activity"/>
    <property type="evidence" value="ECO:0007669"/>
    <property type="project" value="InterPro"/>
</dbReference>
<dbReference type="SUPFAM" id="SSF48508">
    <property type="entry name" value="Nuclear receptor ligand-binding domain"/>
    <property type="match status" value="1"/>
</dbReference>
<keyword evidence="3" id="KW-0862">Zinc</keyword>
<dbReference type="Gene3D" id="3.30.50.10">
    <property type="entry name" value="Erythroid Transcription Factor GATA-1, subunit A"/>
    <property type="match status" value="1"/>
</dbReference>
<evidence type="ECO:0000256" key="2">
    <source>
        <dbReference type="ARBA" id="ARBA00022771"/>
    </source>
</evidence>
<dbReference type="Proteomes" id="UP000038040">
    <property type="component" value="Unplaced"/>
</dbReference>
<reference evidence="12 14" key="2">
    <citation type="submission" date="2018-11" db="EMBL/GenBank/DDBJ databases">
        <authorList>
            <consortium name="Pathogen Informatics"/>
        </authorList>
    </citation>
    <scope>NUCLEOTIDE SEQUENCE [LARGE SCALE GENOMIC DNA]</scope>
</reference>
<protein>
    <submittedName>
        <fullName evidence="15">Nuclear receptor domain-containing protein</fullName>
    </submittedName>
</protein>
<evidence type="ECO:0000259" key="11">
    <source>
        <dbReference type="PROSITE" id="PS51843"/>
    </source>
</evidence>
<keyword evidence="2" id="KW-0863">Zinc-finger</keyword>
<dbReference type="SUPFAM" id="SSF57716">
    <property type="entry name" value="Glucocorticoid receptor-like (DNA-binding domain)"/>
    <property type="match status" value="1"/>
</dbReference>
<gene>
    <name evidence="12" type="ORF">DME_LOCUS3599</name>
</gene>
<feature type="compositionally biased region" description="Low complexity" evidence="9">
    <location>
        <begin position="113"/>
        <end position="132"/>
    </location>
</feature>
<evidence type="ECO:0000256" key="1">
    <source>
        <dbReference type="ARBA" id="ARBA00022723"/>
    </source>
</evidence>
<dbReference type="PROSITE" id="PS51843">
    <property type="entry name" value="NR_LBD"/>
    <property type="match status" value="1"/>
</dbReference>
<dbReference type="STRING" id="318479.A0A0N4UQ09"/>
<keyword evidence="4" id="KW-0805">Transcription regulation</keyword>
<evidence type="ECO:0000313" key="15">
    <source>
        <dbReference type="WBParaSite" id="DME_0001007201-mRNA-1"/>
    </source>
</evidence>
<dbReference type="PANTHER" id="PTHR48092">
    <property type="entry name" value="KNIRPS-RELATED PROTEIN-RELATED"/>
    <property type="match status" value="1"/>
</dbReference>
<reference evidence="15" key="1">
    <citation type="submission" date="2017-02" db="UniProtKB">
        <authorList>
            <consortium name="WormBaseParasite"/>
        </authorList>
    </citation>
    <scope>IDENTIFICATION</scope>
</reference>
<keyword evidence="5" id="KW-0238">DNA-binding</keyword>
<accession>A0A0N4UQ09</accession>
<evidence type="ECO:0000256" key="6">
    <source>
        <dbReference type="ARBA" id="ARBA00023163"/>
    </source>
</evidence>
<dbReference type="PRINTS" id="PR00047">
    <property type="entry name" value="STROIDFINGER"/>
</dbReference>
<dbReference type="OrthoDB" id="10006908at2759"/>
<dbReference type="InterPro" id="IPR000536">
    <property type="entry name" value="Nucl_hrmn_rcpt_lig-bd"/>
</dbReference>
<feature type="domain" description="Nuclear receptor" evidence="10">
    <location>
        <begin position="19"/>
        <end position="72"/>
    </location>
</feature>
<dbReference type="FunFam" id="3.30.50.10:FF:000093">
    <property type="entry name" value="Uncharacterized protein"/>
    <property type="match status" value="1"/>
</dbReference>
<dbReference type="Proteomes" id="UP000274756">
    <property type="component" value="Unassembled WGS sequence"/>
</dbReference>
<keyword evidence="14" id="KW-1185">Reference proteome</keyword>
<keyword evidence="8" id="KW-0539">Nucleus</keyword>
<dbReference type="InterPro" id="IPR035500">
    <property type="entry name" value="NHR-like_dom_sf"/>
</dbReference>
<evidence type="ECO:0000256" key="5">
    <source>
        <dbReference type="ARBA" id="ARBA00023125"/>
    </source>
</evidence>
<proteinExistence type="predicted"/>
<evidence type="ECO:0000256" key="4">
    <source>
        <dbReference type="ARBA" id="ARBA00023015"/>
    </source>
</evidence>
<dbReference type="Pfam" id="PF00104">
    <property type="entry name" value="Hormone_recep"/>
    <property type="match status" value="1"/>
</dbReference>
<evidence type="ECO:0000259" key="10">
    <source>
        <dbReference type="PROSITE" id="PS51030"/>
    </source>
</evidence>
<evidence type="ECO:0000256" key="7">
    <source>
        <dbReference type="ARBA" id="ARBA00023170"/>
    </source>
</evidence>
<dbReference type="InterPro" id="IPR013088">
    <property type="entry name" value="Znf_NHR/GATA"/>
</dbReference>
<dbReference type="AlphaFoldDB" id="A0A0N4UQ09"/>
<sequence>MMTSIINKYLDHDSFYRWCKGFFKRTVQNKRVYTCVSGAGNCPMTKEQRNRCQFCRFQKCLHQGMVLEAVREDRMPGGRNGSAIYNLYKLKYKKSQRIHALCETILKDNVLKQSPSSSPPVTSSASSVQPSTEPLNLSIKMESAIKMETIAPIYTSMVQPPTQNKNLIQDSKALWKLMEYEDSWDLELIEIDRIDSLINLKGLQIPENIECGSDDMPACQRLSRIGDEIVEQLVEWTKRLPFYHELPVEVHTHLLTQRWAELVLLSACFHATITASTTSTIHSDLPVSSTTKDDVESVSFVDASINLRLLQKRLSAVMKKVIPYEHVNKEAAPLVEKFTTLLHSFSRLKITLEAYVCLKAITLLHFTPPTIDDTNNEMKDSLMQTAYIRKVSIIQDQFVKALQIHLSQHENGARLTDILTWLPMLHSASSVLLHSKMFYVPFLICKNPERSPITFISKNEIDEEAVMKVVDS</sequence>
<keyword evidence="1" id="KW-0479">Metal-binding</keyword>
<dbReference type="WBParaSite" id="DME_0001007201-mRNA-1">
    <property type="protein sequence ID" value="DME_0001007201-mRNA-1"/>
    <property type="gene ID" value="DME_0001007201"/>
</dbReference>
<dbReference type="GO" id="GO:0043565">
    <property type="term" value="F:sequence-specific DNA binding"/>
    <property type="evidence" value="ECO:0007669"/>
    <property type="project" value="InterPro"/>
</dbReference>
<evidence type="ECO:0000256" key="8">
    <source>
        <dbReference type="ARBA" id="ARBA00023242"/>
    </source>
</evidence>
<dbReference type="SMART" id="SM00430">
    <property type="entry name" value="HOLI"/>
    <property type="match status" value="1"/>
</dbReference>